<dbReference type="AlphaFoldDB" id="A0A9N9PM50"/>
<organism evidence="1 2">
    <name type="scientific">Cetraspora pellucida</name>
    <dbReference type="NCBI Taxonomy" id="1433469"/>
    <lineage>
        <taxon>Eukaryota</taxon>
        <taxon>Fungi</taxon>
        <taxon>Fungi incertae sedis</taxon>
        <taxon>Mucoromycota</taxon>
        <taxon>Glomeromycotina</taxon>
        <taxon>Glomeromycetes</taxon>
        <taxon>Diversisporales</taxon>
        <taxon>Gigasporaceae</taxon>
        <taxon>Cetraspora</taxon>
    </lineage>
</organism>
<accession>A0A9N9PM50</accession>
<evidence type="ECO:0000313" key="1">
    <source>
        <dbReference type="EMBL" id="CAG8838969.1"/>
    </source>
</evidence>
<feature type="non-terminal residue" evidence="1">
    <location>
        <position position="58"/>
    </location>
</feature>
<protein>
    <submittedName>
        <fullName evidence="1">4820_t:CDS:1</fullName>
    </submittedName>
</protein>
<reference evidence="1" key="1">
    <citation type="submission" date="2021-06" db="EMBL/GenBank/DDBJ databases">
        <authorList>
            <person name="Kallberg Y."/>
            <person name="Tangrot J."/>
            <person name="Rosling A."/>
        </authorList>
    </citation>
    <scope>NUCLEOTIDE SEQUENCE</scope>
    <source>
        <strain evidence="1">FL966</strain>
    </source>
</reference>
<dbReference type="EMBL" id="CAJVQA010085805">
    <property type="protein sequence ID" value="CAG8838969.1"/>
    <property type="molecule type" value="Genomic_DNA"/>
</dbReference>
<proteinExistence type="predicted"/>
<name>A0A9N9PM50_9GLOM</name>
<dbReference type="Proteomes" id="UP000789759">
    <property type="component" value="Unassembled WGS sequence"/>
</dbReference>
<keyword evidence="2" id="KW-1185">Reference proteome</keyword>
<sequence length="58" mass="6654">VKSPLVFESLDVRLANSEDMPNFPSEEFTYDNIILPTSIQQGKECLDKIIVQHISFKK</sequence>
<evidence type="ECO:0000313" key="2">
    <source>
        <dbReference type="Proteomes" id="UP000789759"/>
    </source>
</evidence>
<feature type="non-terminal residue" evidence="1">
    <location>
        <position position="1"/>
    </location>
</feature>
<comment type="caution">
    <text evidence="1">The sequence shown here is derived from an EMBL/GenBank/DDBJ whole genome shotgun (WGS) entry which is preliminary data.</text>
</comment>
<dbReference type="OrthoDB" id="2338441at2759"/>
<gene>
    <name evidence="1" type="ORF">CPELLU_LOCUS21781</name>
</gene>